<protein>
    <submittedName>
        <fullName evidence="5">AcidPPc domain-containing protein</fullName>
    </submittedName>
</protein>
<dbReference type="STRING" id="51028.A0A0N4VEQ3"/>
<feature type="compositionally biased region" description="Polar residues" evidence="1">
    <location>
        <begin position="129"/>
        <end position="139"/>
    </location>
</feature>
<dbReference type="OrthoDB" id="9479978at2759"/>
<keyword evidence="4" id="KW-1185">Reference proteome</keyword>
<reference evidence="3 4" key="2">
    <citation type="submission" date="2018-10" db="EMBL/GenBank/DDBJ databases">
        <authorList>
            <consortium name="Pathogen Informatics"/>
        </authorList>
    </citation>
    <scope>NUCLEOTIDE SEQUENCE [LARGE SCALE GENOMIC DNA]</scope>
</reference>
<dbReference type="AlphaFoldDB" id="A0A0N4VEQ3"/>
<feature type="compositionally biased region" description="Basic and acidic residues" evidence="1">
    <location>
        <begin position="142"/>
        <end position="151"/>
    </location>
</feature>
<dbReference type="InterPro" id="IPR043216">
    <property type="entry name" value="PAP-like"/>
</dbReference>
<feature type="compositionally biased region" description="Basic and acidic residues" evidence="1">
    <location>
        <begin position="119"/>
        <end position="128"/>
    </location>
</feature>
<evidence type="ECO:0000256" key="1">
    <source>
        <dbReference type="SAM" id="MobiDB-lite"/>
    </source>
</evidence>
<dbReference type="Proteomes" id="UP000274131">
    <property type="component" value="Unassembled WGS sequence"/>
</dbReference>
<dbReference type="GO" id="GO:0008195">
    <property type="term" value="F:phosphatidate phosphatase activity"/>
    <property type="evidence" value="ECO:0007669"/>
    <property type="project" value="TreeGrafter"/>
</dbReference>
<evidence type="ECO:0000313" key="5">
    <source>
        <dbReference type="WBParaSite" id="EVEC_0000917201-mRNA-1"/>
    </source>
</evidence>
<dbReference type="PANTHER" id="PTHR10165:SF103">
    <property type="entry name" value="PHOSPHOLIPID PHOSPHATASE HOMOLOG 1.2 HOMOLOG"/>
    <property type="match status" value="1"/>
</dbReference>
<organism evidence="5">
    <name type="scientific">Enterobius vermicularis</name>
    <name type="common">Human pinworm</name>
    <dbReference type="NCBI Taxonomy" id="51028"/>
    <lineage>
        <taxon>Eukaryota</taxon>
        <taxon>Metazoa</taxon>
        <taxon>Ecdysozoa</taxon>
        <taxon>Nematoda</taxon>
        <taxon>Chromadorea</taxon>
        <taxon>Rhabditida</taxon>
        <taxon>Spirurina</taxon>
        <taxon>Oxyuridomorpha</taxon>
        <taxon>Oxyuroidea</taxon>
        <taxon>Oxyuridae</taxon>
        <taxon>Enterobius</taxon>
    </lineage>
</organism>
<reference evidence="5" key="1">
    <citation type="submission" date="2017-02" db="UniProtKB">
        <authorList>
            <consortium name="WormBaseParasite"/>
        </authorList>
    </citation>
    <scope>IDENTIFICATION</scope>
</reference>
<feature type="transmembrane region" description="Helical" evidence="2">
    <location>
        <begin position="39"/>
        <end position="56"/>
    </location>
</feature>
<evidence type="ECO:0000256" key="2">
    <source>
        <dbReference type="SAM" id="Phobius"/>
    </source>
</evidence>
<dbReference type="GO" id="GO:0046839">
    <property type="term" value="P:phospholipid dephosphorylation"/>
    <property type="evidence" value="ECO:0007669"/>
    <property type="project" value="TreeGrafter"/>
</dbReference>
<dbReference type="GO" id="GO:0006644">
    <property type="term" value="P:phospholipid metabolic process"/>
    <property type="evidence" value="ECO:0007669"/>
    <property type="project" value="InterPro"/>
</dbReference>
<dbReference type="GO" id="GO:0007165">
    <property type="term" value="P:signal transduction"/>
    <property type="evidence" value="ECO:0007669"/>
    <property type="project" value="TreeGrafter"/>
</dbReference>
<dbReference type="GO" id="GO:0005886">
    <property type="term" value="C:plasma membrane"/>
    <property type="evidence" value="ECO:0007669"/>
    <property type="project" value="TreeGrafter"/>
</dbReference>
<sequence>MLSHIIGIEIYSCFVWEKYVVYEPYGVGRYKVHRLVVRLYYFIGFFAFGAISNRIICDIAKYTTGQLRPNFISVCQPDKAVIFAEFPKCCNNILKLPDVSTSANREAGSAGTPTNPEIGKSRDSKSFESGEQQSPQTSVYADHLRTQHVEE</sequence>
<dbReference type="WBParaSite" id="EVEC_0000917201-mRNA-1">
    <property type="protein sequence ID" value="EVEC_0000917201-mRNA-1"/>
    <property type="gene ID" value="EVEC_0000917201"/>
</dbReference>
<evidence type="ECO:0000313" key="4">
    <source>
        <dbReference type="Proteomes" id="UP000274131"/>
    </source>
</evidence>
<feature type="region of interest" description="Disordered" evidence="1">
    <location>
        <begin position="102"/>
        <end position="151"/>
    </location>
</feature>
<gene>
    <name evidence="3" type="ORF">EVEC_LOCUS8613</name>
</gene>
<keyword evidence="2" id="KW-1133">Transmembrane helix</keyword>
<proteinExistence type="predicted"/>
<dbReference type="EMBL" id="UXUI01009515">
    <property type="protein sequence ID" value="VDD93862.1"/>
    <property type="molecule type" value="Genomic_DNA"/>
</dbReference>
<keyword evidence="2" id="KW-0812">Transmembrane</keyword>
<evidence type="ECO:0000313" key="3">
    <source>
        <dbReference type="EMBL" id="VDD93862.1"/>
    </source>
</evidence>
<accession>A0A0N4VEQ3</accession>
<name>A0A0N4VEQ3_ENTVE</name>
<keyword evidence="2" id="KW-0472">Membrane</keyword>
<dbReference type="PANTHER" id="PTHR10165">
    <property type="entry name" value="LIPID PHOSPHATE PHOSPHATASE"/>
    <property type="match status" value="1"/>
</dbReference>